<keyword evidence="1" id="KW-0812">Transmembrane</keyword>
<dbReference type="EMBL" id="DUJU01000024">
    <property type="protein sequence ID" value="HIH92839.1"/>
    <property type="molecule type" value="Genomic_DNA"/>
</dbReference>
<feature type="transmembrane region" description="Helical" evidence="1">
    <location>
        <begin position="7"/>
        <end position="26"/>
    </location>
</feature>
<comment type="caution">
    <text evidence="2">The sequence shown here is derived from an EMBL/GenBank/DDBJ whole genome shotgun (WGS) entry which is preliminary data.</text>
</comment>
<name>A0A832W635_9EURY</name>
<evidence type="ECO:0000256" key="1">
    <source>
        <dbReference type="SAM" id="Phobius"/>
    </source>
</evidence>
<gene>
    <name evidence="2" type="ORF">HA338_01950</name>
</gene>
<evidence type="ECO:0000313" key="3">
    <source>
        <dbReference type="Proteomes" id="UP000600774"/>
    </source>
</evidence>
<keyword evidence="1" id="KW-0472">Membrane</keyword>
<accession>A0A832W635</accession>
<sequence>MTKGSNSTVILIVVILIVPSVLFYSYFMGQLLWGIIAAGMIILIAGMLLFFRLSQIL</sequence>
<dbReference type="AlphaFoldDB" id="A0A832W635"/>
<dbReference type="Proteomes" id="UP000600774">
    <property type="component" value="Unassembled WGS sequence"/>
</dbReference>
<keyword evidence="1" id="KW-1133">Transmembrane helix</keyword>
<protein>
    <submittedName>
        <fullName evidence="2">Uncharacterized protein</fullName>
    </submittedName>
</protein>
<proteinExistence type="predicted"/>
<reference evidence="2" key="1">
    <citation type="journal article" date="2020" name="bioRxiv">
        <title>A rank-normalized archaeal taxonomy based on genome phylogeny resolves widespread incomplete and uneven classifications.</title>
        <authorList>
            <person name="Rinke C."/>
            <person name="Chuvochina M."/>
            <person name="Mussig A.J."/>
            <person name="Chaumeil P.-A."/>
            <person name="Waite D.W."/>
            <person name="Whitman W.B."/>
            <person name="Parks D.H."/>
            <person name="Hugenholtz P."/>
        </authorList>
    </citation>
    <scope>NUCLEOTIDE SEQUENCE</scope>
    <source>
        <strain evidence="2">UBA8876</strain>
    </source>
</reference>
<dbReference type="RefSeq" id="WP_281085281.1">
    <property type="nucleotide sequence ID" value="NZ_DUJU01000024.1"/>
</dbReference>
<evidence type="ECO:0000313" key="2">
    <source>
        <dbReference type="EMBL" id="HIH92839.1"/>
    </source>
</evidence>
<organism evidence="2 3">
    <name type="scientific">Methanosarcina acetivorans</name>
    <dbReference type="NCBI Taxonomy" id="2214"/>
    <lineage>
        <taxon>Archaea</taxon>
        <taxon>Methanobacteriati</taxon>
        <taxon>Methanobacteriota</taxon>
        <taxon>Stenosarchaea group</taxon>
        <taxon>Methanomicrobia</taxon>
        <taxon>Methanosarcinales</taxon>
        <taxon>Methanosarcinaceae</taxon>
        <taxon>Methanosarcina</taxon>
    </lineage>
</organism>
<feature type="transmembrane region" description="Helical" evidence="1">
    <location>
        <begin position="32"/>
        <end position="51"/>
    </location>
</feature>